<dbReference type="Pfam" id="PF07433">
    <property type="entry name" value="DUF1513"/>
    <property type="match status" value="1"/>
</dbReference>
<dbReference type="InterPro" id="IPR011044">
    <property type="entry name" value="Quino_amine_DH_bsu"/>
</dbReference>
<dbReference type="EMBL" id="FLYE01000045">
    <property type="protein sequence ID" value="SCA57587.1"/>
    <property type="molecule type" value="Genomic_DNA"/>
</dbReference>
<protein>
    <recommendedName>
        <fullName evidence="3">Twin-arginine translocation pathway signal</fullName>
    </recommendedName>
</protein>
<dbReference type="Proteomes" id="UP000231658">
    <property type="component" value="Unassembled WGS sequence"/>
</dbReference>
<organism evidence="1 2">
    <name type="scientific">Candidatus Terasakiella magnetica</name>
    <dbReference type="NCBI Taxonomy" id="1867952"/>
    <lineage>
        <taxon>Bacteria</taxon>
        <taxon>Pseudomonadati</taxon>
        <taxon>Pseudomonadota</taxon>
        <taxon>Alphaproteobacteria</taxon>
        <taxon>Rhodospirillales</taxon>
        <taxon>Terasakiellaceae</taxon>
        <taxon>Terasakiella</taxon>
    </lineage>
</organism>
<reference evidence="1 2" key="1">
    <citation type="submission" date="2016-07" db="EMBL/GenBank/DDBJ databases">
        <authorList>
            <person name="Lefevre C.T."/>
        </authorList>
    </citation>
    <scope>NUCLEOTIDE SEQUENCE [LARGE SCALE GENOMIC DNA]</scope>
    <source>
        <strain evidence="1">PR1</strain>
    </source>
</reference>
<gene>
    <name evidence="1" type="ORF">MTBPR1_60100</name>
</gene>
<dbReference type="PIRSF" id="PIRSF028101">
    <property type="entry name" value="UCP028101"/>
    <property type="match status" value="1"/>
</dbReference>
<dbReference type="InterPro" id="IPR015943">
    <property type="entry name" value="WD40/YVTN_repeat-like_dom_sf"/>
</dbReference>
<dbReference type="SUPFAM" id="SSF50969">
    <property type="entry name" value="YVTN repeat-like/Quinoprotein amine dehydrogenase"/>
    <property type="match status" value="1"/>
</dbReference>
<dbReference type="InterPro" id="IPR008311">
    <property type="entry name" value="UCP028101"/>
</dbReference>
<dbReference type="AlphaFoldDB" id="A0A1C3RK34"/>
<evidence type="ECO:0008006" key="3">
    <source>
        <dbReference type="Google" id="ProtNLM"/>
    </source>
</evidence>
<dbReference type="Gene3D" id="2.130.10.10">
    <property type="entry name" value="YVTN repeat-like/Quinoprotein amine dehydrogenase"/>
    <property type="match status" value="1"/>
</dbReference>
<proteinExistence type="predicted"/>
<sequence>MHRRTFLKASLGGMSAVAFCKNVNASTLNQGWFSGIKDSADRFGVVHIGADFNVTPLFLTQQRLHGISKHPLKAEVVAPARRPGIELFVFDLNSKKLTTIKAAKGRHFFGHGNYSKDGARYFITESAIGEDKGVVGVYDALNGYERIGEFDSGGVGPHESRISPDGKTLIVSNGGILTHPDTGRAKLNLDTMAPNLSFIDVASGKITKQLSLPESQHKLSMRHMDVDTDGTIYIGLQDQEKGRLDQPLVWKTQGDKLVAMAEPAKGWKIFNGYIGSVCANNGALSVSSPRGNAVYMWSKDENRAYLSEDICAVAKLPGDGFMMTTGKGKIMDVRGREATHGYRFDNHCTPA</sequence>
<evidence type="ECO:0000313" key="2">
    <source>
        <dbReference type="Proteomes" id="UP000231658"/>
    </source>
</evidence>
<dbReference type="RefSeq" id="WP_069189606.1">
    <property type="nucleotide sequence ID" value="NZ_FLYE01000045.1"/>
</dbReference>
<dbReference type="STRING" id="1867952.MTBPR1_60100"/>
<name>A0A1C3RK34_9PROT</name>
<evidence type="ECO:0000313" key="1">
    <source>
        <dbReference type="EMBL" id="SCA57587.1"/>
    </source>
</evidence>
<keyword evidence="2" id="KW-1185">Reference proteome</keyword>
<accession>A0A1C3RK34</accession>